<reference evidence="2 3" key="1">
    <citation type="submission" date="2024-02" db="EMBL/GenBank/DDBJ databases">
        <authorList>
            <person name="Chen Y."/>
            <person name="Shah S."/>
            <person name="Dougan E. K."/>
            <person name="Thang M."/>
            <person name="Chan C."/>
        </authorList>
    </citation>
    <scope>NUCLEOTIDE SEQUENCE [LARGE SCALE GENOMIC DNA]</scope>
</reference>
<comment type="caution">
    <text evidence="2">The sequence shown here is derived from an EMBL/GenBank/DDBJ whole genome shotgun (WGS) entry which is preliminary data.</text>
</comment>
<dbReference type="EMBL" id="CAXAMM010041729">
    <property type="protein sequence ID" value="CAK9100954.1"/>
    <property type="molecule type" value="Genomic_DNA"/>
</dbReference>
<evidence type="ECO:0000313" key="1">
    <source>
        <dbReference type="EMBL" id="CAK9100723.1"/>
    </source>
</evidence>
<organism evidence="2 3">
    <name type="scientific">Durusdinium trenchii</name>
    <dbReference type="NCBI Taxonomy" id="1381693"/>
    <lineage>
        <taxon>Eukaryota</taxon>
        <taxon>Sar</taxon>
        <taxon>Alveolata</taxon>
        <taxon>Dinophyceae</taxon>
        <taxon>Suessiales</taxon>
        <taxon>Symbiodiniaceae</taxon>
        <taxon>Durusdinium</taxon>
    </lineage>
</organism>
<evidence type="ECO:0000313" key="2">
    <source>
        <dbReference type="EMBL" id="CAK9100954.1"/>
    </source>
</evidence>
<name>A0ABP0RLF8_9DINO</name>
<dbReference type="Proteomes" id="UP001642464">
    <property type="component" value="Unassembled WGS sequence"/>
</dbReference>
<dbReference type="EMBL" id="CAXAMM010041685">
    <property type="protein sequence ID" value="CAK9100723.1"/>
    <property type="molecule type" value="Genomic_DNA"/>
</dbReference>
<keyword evidence="3" id="KW-1185">Reference proteome</keyword>
<proteinExistence type="predicted"/>
<evidence type="ECO:0000313" key="3">
    <source>
        <dbReference type="Proteomes" id="UP001642464"/>
    </source>
</evidence>
<gene>
    <name evidence="1" type="ORF">SCF082_LOCUS47119</name>
    <name evidence="2" type="ORF">SCF082_LOCUS47215</name>
</gene>
<protein>
    <submittedName>
        <fullName evidence="2">Uncharacterized protein</fullName>
    </submittedName>
</protein>
<accession>A0ABP0RLF8</accession>
<sequence>MPQGVCCESARVLPADGHMEVCVKYMDVTLHEQKEGFCACRLQTQRVPVSRLSLVTMEGTSFGVHYREAMEFLTQHLVTKPGLRSVWTLHEKRSAFTEIENLDHFDSHEVPALDPIRLGVQLSNEEVEEGDMVET</sequence>